<feature type="domain" description="TFIIS central" evidence="1">
    <location>
        <begin position="1"/>
        <end position="52"/>
    </location>
</feature>
<dbReference type="EMBL" id="LXQA010225348">
    <property type="protein sequence ID" value="MCI35630.1"/>
    <property type="molecule type" value="Genomic_DNA"/>
</dbReference>
<proteinExistence type="predicted"/>
<name>A0A392RIM3_9FABA</name>
<reference evidence="2 3" key="1">
    <citation type="journal article" date="2018" name="Front. Plant Sci.">
        <title>Red Clover (Trifolium pratense) and Zigzag Clover (T. medium) - A Picture of Genomic Similarities and Differences.</title>
        <authorList>
            <person name="Dluhosova J."/>
            <person name="Istvanek J."/>
            <person name="Nedelnik J."/>
            <person name="Repkova J."/>
        </authorList>
    </citation>
    <scope>NUCLEOTIDE SEQUENCE [LARGE SCALE GENOMIC DNA]</scope>
    <source>
        <strain evidence="3">cv. 10/8</strain>
        <tissue evidence="2">Leaf</tissue>
    </source>
</reference>
<feature type="non-terminal residue" evidence="2">
    <location>
        <position position="1"/>
    </location>
</feature>
<dbReference type="PANTHER" id="PTHR46871:SF1">
    <property type="entry name" value="BROMO-ADJACENT HOMOLOGY (BAH) DOMAIN-CONTAINING PROTEIN"/>
    <property type="match status" value="1"/>
</dbReference>
<dbReference type="PANTHER" id="PTHR46871">
    <property type="entry name" value="BROMO-ADJACENT HOMOLOGY (BAH) DOMAIN-CONTAINING PROTEIN"/>
    <property type="match status" value="1"/>
</dbReference>
<evidence type="ECO:0000313" key="3">
    <source>
        <dbReference type="Proteomes" id="UP000265520"/>
    </source>
</evidence>
<dbReference type="AlphaFoldDB" id="A0A392RIM3"/>
<sequence length="52" mass="6062">SFVWPDVAVRAVVALEKASHDTFSSDYQKYSQKLRQLAFNLKVGSYFFNMDR</sequence>
<dbReference type="PROSITE" id="PS51321">
    <property type="entry name" value="TFIIS_CENTRAL"/>
    <property type="match status" value="1"/>
</dbReference>
<evidence type="ECO:0000259" key="1">
    <source>
        <dbReference type="PROSITE" id="PS51321"/>
    </source>
</evidence>
<accession>A0A392RIM3</accession>
<protein>
    <submittedName>
        <fullName evidence="2">Bromo-adjacent-like (BAH) domain protein</fullName>
    </submittedName>
</protein>
<dbReference type="InterPro" id="IPR003618">
    <property type="entry name" value="TFIIS_cen_dom"/>
</dbReference>
<comment type="caution">
    <text evidence="2">The sequence shown here is derived from an EMBL/GenBank/DDBJ whole genome shotgun (WGS) entry which is preliminary data.</text>
</comment>
<dbReference type="Proteomes" id="UP000265520">
    <property type="component" value="Unassembled WGS sequence"/>
</dbReference>
<dbReference type="GO" id="GO:0006351">
    <property type="term" value="P:DNA-templated transcription"/>
    <property type="evidence" value="ECO:0007669"/>
    <property type="project" value="InterPro"/>
</dbReference>
<evidence type="ECO:0000313" key="2">
    <source>
        <dbReference type="EMBL" id="MCI35630.1"/>
    </source>
</evidence>
<organism evidence="2 3">
    <name type="scientific">Trifolium medium</name>
    <dbReference type="NCBI Taxonomy" id="97028"/>
    <lineage>
        <taxon>Eukaryota</taxon>
        <taxon>Viridiplantae</taxon>
        <taxon>Streptophyta</taxon>
        <taxon>Embryophyta</taxon>
        <taxon>Tracheophyta</taxon>
        <taxon>Spermatophyta</taxon>
        <taxon>Magnoliopsida</taxon>
        <taxon>eudicotyledons</taxon>
        <taxon>Gunneridae</taxon>
        <taxon>Pentapetalae</taxon>
        <taxon>rosids</taxon>
        <taxon>fabids</taxon>
        <taxon>Fabales</taxon>
        <taxon>Fabaceae</taxon>
        <taxon>Papilionoideae</taxon>
        <taxon>50 kb inversion clade</taxon>
        <taxon>NPAAA clade</taxon>
        <taxon>Hologalegina</taxon>
        <taxon>IRL clade</taxon>
        <taxon>Trifolieae</taxon>
        <taxon>Trifolium</taxon>
    </lineage>
</organism>
<keyword evidence="3" id="KW-1185">Reference proteome</keyword>